<dbReference type="InterPro" id="IPR002035">
    <property type="entry name" value="VWF_A"/>
</dbReference>
<evidence type="ECO:0000256" key="8">
    <source>
        <dbReference type="ARBA" id="ARBA00022763"/>
    </source>
</evidence>
<evidence type="ECO:0000256" key="10">
    <source>
        <dbReference type="ARBA" id="ARBA00022806"/>
    </source>
</evidence>
<dbReference type="AlphaFoldDB" id="A0A0C2YLM5"/>
<evidence type="ECO:0000256" key="13">
    <source>
        <dbReference type="ARBA" id="ARBA00023125"/>
    </source>
</evidence>
<dbReference type="SUPFAM" id="SSF53300">
    <property type="entry name" value="vWA-like"/>
    <property type="match status" value="1"/>
</dbReference>
<dbReference type="InterPro" id="IPR036465">
    <property type="entry name" value="vWFA_dom_sf"/>
</dbReference>
<dbReference type="InterPro" id="IPR006164">
    <property type="entry name" value="DNA_bd_Ku70/Ku80"/>
</dbReference>
<dbReference type="InterPro" id="IPR024193">
    <property type="entry name" value="Ku80"/>
</dbReference>
<dbReference type="GO" id="GO:0043564">
    <property type="term" value="C:Ku70:Ku80 complex"/>
    <property type="evidence" value="ECO:0007669"/>
    <property type="project" value="InterPro"/>
</dbReference>
<keyword evidence="6" id="KW-0158">Chromosome</keyword>
<evidence type="ECO:0000256" key="9">
    <source>
        <dbReference type="ARBA" id="ARBA00022801"/>
    </source>
</evidence>
<dbReference type="GO" id="GO:0005524">
    <property type="term" value="F:ATP binding"/>
    <property type="evidence" value="ECO:0007669"/>
    <property type="project" value="UniProtKB-KW"/>
</dbReference>
<accession>A0A0C2YLM5</accession>
<dbReference type="GO" id="GO:0000723">
    <property type="term" value="P:telomere maintenance"/>
    <property type="evidence" value="ECO:0007669"/>
    <property type="project" value="InterPro"/>
</dbReference>
<comment type="subcellular location">
    <subcellularLocation>
        <location evidence="2">Chromosome</location>
        <location evidence="2">Telomere</location>
    </subcellularLocation>
    <subcellularLocation>
        <location evidence="1">Nucleus</location>
    </subcellularLocation>
</comment>
<protein>
    <recommendedName>
        <fullName evidence="5">ATP-dependent DNA helicase II subunit 2</fullName>
        <ecNumber evidence="4">3.6.4.12</ecNumber>
    </recommendedName>
    <alternativeName>
        <fullName evidence="17">ATP-dependent DNA helicase II subunit Ku80</fullName>
    </alternativeName>
</protein>
<evidence type="ECO:0000256" key="1">
    <source>
        <dbReference type="ARBA" id="ARBA00004123"/>
    </source>
</evidence>
<evidence type="ECO:0000256" key="7">
    <source>
        <dbReference type="ARBA" id="ARBA00022741"/>
    </source>
</evidence>
<evidence type="ECO:0000256" key="6">
    <source>
        <dbReference type="ARBA" id="ARBA00022454"/>
    </source>
</evidence>
<dbReference type="GO" id="GO:0003684">
    <property type="term" value="F:damaged DNA binding"/>
    <property type="evidence" value="ECO:0007669"/>
    <property type="project" value="InterPro"/>
</dbReference>
<organism evidence="20 21">
    <name type="scientific">Scleroderma citrinum Foug A</name>
    <dbReference type="NCBI Taxonomy" id="1036808"/>
    <lineage>
        <taxon>Eukaryota</taxon>
        <taxon>Fungi</taxon>
        <taxon>Dikarya</taxon>
        <taxon>Basidiomycota</taxon>
        <taxon>Agaricomycotina</taxon>
        <taxon>Agaricomycetes</taxon>
        <taxon>Agaricomycetidae</taxon>
        <taxon>Boletales</taxon>
        <taxon>Sclerodermatineae</taxon>
        <taxon>Sclerodermataceae</taxon>
        <taxon>Scleroderma</taxon>
    </lineage>
</organism>
<proteinExistence type="inferred from homology"/>
<dbReference type="SUPFAM" id="SSF100939">
    <property type="entry name" value="SPOC domain-like"/>
    <property type="match status" value="1"/>
</dbReference>
<dbReference type="Gene3D" id="1.10.1600.10">
    <property type="match status" value="1"/>
</dbReference>
<evidence type="ECO:0000256" key="11">
    <source>
        <dbReference type="ARBA" id="ARBA00022840"/>
    </source>
</evidence>
<dbReference type="GO" id="GO:0006310">
    <property type="term" value="P:DNA recombination"/>
    <property type="evidence" value="ECO:0007669"/>
    <property type="project" value="UniProtKB-KW"/>
</dbReference>
<dbReference type="HOGENOM" id="CLU_010975_1_1_1"/>
<evidence type="ECO:0000256" key="12">
    <source>
        <dbReference type="ARBA" id="ARBA00022895"/>
    </source>
</evidence>
<feature type="compositionally biased region" description="Acidic residues" evidence="18">
    <location>
        <begin position="651"/>
        <end position="661"/>
    </location>
</feature>
<feature type="region of interest" description="Disordered" evidence="18">
    <location>
        <begin position="617"/>
        <end position="690"/>
    </location>
</feature>
<evidence type="ECO:0000256" key="16">
    <source>
        <dbReference type="ARBA" id="ARBA00023242"/>
    </source>
</evidence>
<dbReference type="Gene3D" id="2.40.290.10">
    <property type="match status" value="1"/>
</dbReference>
<dbReference type="EC" id="3.6.4.12" evidence="4"/>
<dbReference type="GO" id="GO:0006303">
    <property type="term" value="P:double-strand break repair via nonhomologous end joining"/>
    <property type="evidence" value="ECO:0007669"/>
    <property type="project" value="InterPro"/>
</dbReference>
<keyword evidence="10" id="KW-0347">Helicase</keyword>
<dbReference type="InterPro" id="IPR014893">
    <property type="entry name" value="Ku_PK_bind"/>
</dbReference>
<reference evidence="21" key="2">
    <citation type="submission" date="2015-01" db="EMBL/GenBank/DDBJ databases">
        <title>Evolutionary Origins and Diversification of the Mycorrhizal Mutualists.</title>
        <authorList>
            <consortium name="DOE Joint Genome Institute"/>
            <consortium name="Mycorrhizal Genomics Consortium"/>
            <person name="Kohler A."/>
            <person name="Kuo A."/>
            <person name="Nagy L.G."/>
            <person name="Floudas D."/>
            <person name="Copeland A."/>
            <person name="Barry K.W."/>
            <person name="Cichocki N."/>
            <person name="Veneault-Fourrey C."/>
            <person name="LaButti K."/>
            <person name="Lindquist E.A."/>
            <person name="Lipzen A."/>
            <person name="Lundell T."/>
            <person name="Morin E."/>
            <person name="Murat C."/>
            <person name="Riley R."/>
            <person name="Ohm R."/>
            <person name="Sun H."/>
            <person name="Tunlid A."/>
            <person name="Henrissat B."/>
            <person name="Grigoriev I.V."/>
            <person name="Hibbett D.S."/>
            <person name="Martin F."/>
        </authorList>
    </citation>
    <scope>NUCLEOTIDE SEQUENCE [LARGE SCALE GENOMIC DNA]</scope>
    <source>
        <strain evidence="21">Foug A</strain>
    </source>
</reference>
<dbReference type="EMBL" id="KN822370">
    <property type="protein sequence ID" value="KIM50603.1"/>
    <property type="molecule type" value="Genomic_DNA"/>
</dbReference>
<dbReference type="FunCoup" id="A0A0C2YLM5">
    <property type="interactions" value="441"/>
</dbReference>
<evidence type="ECO:0000259" key="19">
    <source>
        <dbReference type="PROSITE" id="PS50234"/>
    </source>
</evidence>
<keyword evidence="13" id="KW-0238">DNA-binding</keyword>
<keyword evidence="21" id="KW-1185">Reference proteome</keyword>
<dbReference type="PROSITE" id="PS50234">
    <property type="entry name" value="VWFA"/>
    <property type="match status" value="1"/>
</dbReference>
<keyword evidence="14" id="KW-0233">DNA recombination</keyword>
<keyword evidence="7" id="KW-0547">Nucleotide-binding</keyword>
<evidence type="ECO:0000256" key="2">
    <source>
        <dbReference type="ARBA" id="ARBA00004574"/>
    </source>
</evidence>
<dbReference type="OrthoDB" id="30826at2759"/>
<dbReference type="Pfam" id="PF02735">
    <property type="entry name" value="Ku"/>
    <property type="match status" value="1"/>
</dbReference>
<dbReference type="Pfam" id="PF08785">
    <property type="entry name" value="Ku_PK_bind"/>
    <property type="match status" value="1"/>
</dbReference>
<reference evidence="20 21" key="1">
    <citation type="submission" date="2014-04" db="EMBL/GenBank/DDBJ databases">
        <authorList>
            <consortium name="DOE Joint Genome Institute"/>
            <person name="Kuo A."/>
            <person name="Kohler A."/>
            <person name="Nagy L.G."/>
            <person name="Floudas D."/>
            <person name="Copeland A."/>
            <person name="Barry K.W."/>
            <person name="Cichocki N."/>
            <person name="Veneault-Fourrey C."/>
            <person name="LaButti K."/>
            <person name="Lindquist E.A."/>
            <person name="Lipzen A."/>
            <person name="Lundell T."/>
            <person name="Morin E."/>
            <person name="Murat C."/>
            <person name="Sun H."/>
            <person name="Tunlid A."/>
            <person name="Henrissat B."/>
            <person name="Grigoriev I.V."/>
            <person name="Hibbett D.S."/>
            <person name="Martin F."/>
            <person name="Nordberg H.P."/>
            <person name="Cantor M.N."/>
            <person name="Hua S.X."/>
        </authorList>
    </citation>
    <scope>NUCLEOTIDE SEQUENCE [LARGE SCALE GENOMIC DNA]</scope>
    <source>
        <strain evidence="20 21">Foug A</strain>
    </source>
</reference>
<dbReference type="SMART" id="SM00559">
    <property type="entry name" value="Ku78"/>
    <property type="match status" value="1"/>
</dbReference>
<evidence type="ECO:0000256" key="15">
    <source>
        <dbReference type="ARBA" id="ARBA00023204"/>
    </source>
</evidence>
<dbReference type="PANTHER" id="PTHR12604:SF4">
    <property type="entry name" value="X-RAY REPAIR CROSS-COMPLEMENTING PROTEIN 5"/>
    <property type="match status" value="1"/>
</dbReference>
<keyword evidence="12" id="KW-0779">Telomere</keyword>
<sequence length="820" mass="91571">MPAERAGYTVTMFLVDISPSMGATRTVELPPGPGGEERSVEMTNLEWALQFVKFKIQEMIFGGRKTEQCGVIVFGSDLTANIVNKKHGGYEHVEEYIPIATPNSGTLVRLDELRPSETYGDPIDALIVAVETQDAYLERKRTWTRKVVIVTDGASPIETEDWEKTVKKMTGLGVSLTIVGVDFDDAELPYFEEDKSAIKRVNESFYAHLINSLPEDLGLLGTLSRALLSLSYPNVKETKSTLSQTMLRLGDVETREEEALQIGVRVAKCTALARPGGWKRFFGSTMESDDDDEEGERKTIFRELQKRTEYLIDRSPGDAQGKKDVPVDASVDFDEDELQDEDESQLEKVEKENLIKGFKHGSTYVPCADGHFLKLNTKQGIDILGFLSEKNFNRAYPLSEVSFVFAAPSSAPDQVAFSSIVQAMFEKGVLAIARMVRLDGSDPKIGVLAPRVWPDIDLMLWAQMPFADDVRHYTFPSLTTLISRTGERITKHPYLPTEDQLDAMGRFIDDMDLTDEGEKDENGKLQPWFDPRLSFNPTIHRTKQALFHAAVVPDIATHPLPAPHPELTKYFEPPKRVLKRSREALEDCIEVFKVKEVPKKVLKNRKDGHVRAADEDEDMILLDSKGPPKKRADATTSPISQAHKQRATSDSETETESEGEELLLPTKPRDGPGLPTPTASPDPELDPQRAPGRIIGNTFPLRDFRKNLSQGDVVTKAVEDMGVVVREIVERPFSGRRKDEVIECLKVLRETCLKEDEIDAWNDILKGLKADCLEEMGNKAFWSELKKLGRGISLISSSEAEKLGATSNLSESAAEAFIQQ</sequence>
<keyword evidence="9" id="KW-0378">Hydrolase</keyword>
<dbReference type="GO" id="GO:0000781">
    <property type="term" value="C:chromosome, telomeric region"/>
    <property type="evidence" value="ECO:0007669"/>
    <property type="project" value="UniProtKB-SubCell"/>
</dbReference>
<dbReference type="InterPro" id="IPR036494">
    <property type="entry name" value="Ku_C_sf"/>
</dbReference>
<dbReference type="PANTHER" id="PTHR12604">
    <property type="entry name" value="KU AUTOANTIGEN DNA HELICASE"/>
    <property type="match status" value="1"/>
</dbReference>
<evidence type="ECO:0000313" key="21">
    <source>
        <dbReference type="Proteomes" id="UP000053989"/>
    </source>
</evidence>
<dbReference type="CDD" id="cd00873">
    <property type="entry name" value="KU80"/>
    <property type="match status" value="1"/>
</dbReference>
<dbReference type="STRING" id="1036808.A0A0C2YLM5"/>
<feature type="domain" description="VWFA" evidence="19">
    <location>
        <begin position="10"/>
        <end position="223"/>
    </location>
</feature>
<evidence type="ECO:0000256" key="4">
    <source>
        <dbReference type="ARBA" id="ARBA00012551"/>
    </source>
</evidence>
<keyword evidence="16" id="KW-0539">Nucleus</keyword>
<dbReference type="GO" id="GO:0003678">
    <property type="term" value="F:DNA helicase activity"/>
    <property type="evidence" value="ECO:0007669"/>
    <property type="project" value="UniProtKB-EC"/>
</dbReference>
<dbReference type="SUPFAM" id="SSF101420">
    <property type="entry name" value="C-terminal domain of Ku80"/>
    <property type="match status" value="1"/>
</dbReference>
<evidence type="ECO:0000256" key="5">
    <source>
        <dbReference type="ARBA" id="ARBA00021792"/>
    </source>
</evidence>
<evidence type="ECO:0000256" key="17">
    <source>
        <dbReference type="ARBA" id="ARBA00031847"/>
    </source>
</evidence>
<dbReference type="InterPro" id="IPR016194">
    <property type="entry name" value="SPOC-like_C_dom_sf"/>
</dbReference>
<dbReference type="GO" id="GO:0042162">
    <property type="term" value="F:telomeric DNA binding"/>
    <property type="evidence" value="ECO:0007669"/>
    <property type="project" value="InterPro"/>
</dbReference>
<evidence type="ECO:0000256" key="18">
    <source>
        <dbReference type="SAM" id="MobiDB-lite"/>
    </source>
</evidence>
<dbReference type="Gene3D" id="1.25.40.240">
    <property type="entry name" value="Ku, C-terminal domain"/>
    <property type="match status" value="1"/>
</dbReference>
<dbReference type="GO" id="GO:0003690">
    <property type="term" value="F:double-stranded DNA binding"/>
    <property type="evidence" value="ECO:0007669"/>
    <property type="project" value="TreeGrafter"/>
</dbReference>
<keyword evidence="15" id="KW-0234">DNA repair</keyword>
<dbReference type="Proteomes" id="UP000053989">
    <property type="component" value="Unassembled WGS sequence"/>
</dbReference>
<evidence type="ECO:0000256" key="3">
    <source>
        <dbReference type="ARBA" id="ARBA00007726"/>
    </source>
</evidence>
<dbReference type="GO" id="GO:0016787">
    <property type="term" value="F:hydrolase activity"/>
    <property type="evidence" value="ECO:0007669"/>
    <property type="project" value="UniProtKB-KW"/>
</dbReference>
<name>A0A0C2YLM5_9AGAM</name>
<gene>
    <name evidence="20" type="ORF">SCLCIDRAFT_1225232</name>
</gene>
<dbReference type="Gene3D" id="3.40.50.410">
    <property type="entry name" value="von Willebrand factor, type A domain"/>
    <property type="match status" value="1"/>
</dbReference>
<dbReference type="FunFam" id="1.10.1600.10:FF:000002">
    <property type="entry name" value="X-ray repair cross-complementing protein 5"/>
    <property type="match status" value="1"/>
</dbReference>
<keyword evidence="8" id="KW-0227">DNA damage</keyword>
<keyword evidence="11" id="KW-0067">ATP-binding</keyword>
<evidence type="ECO:0000313" key="20">
    <source>
        <dbReference type="EMBL" id="KIM50603.1"/>
    </source>
</evidence>
<comment type="similarity">
    <text evidence="3">Belongs to the ku80 family.</text>
</comment>
<evidence type="ECO:0000256" key="14">
    <source>
        <dbReference type="ARBA" id="ARBA00023172"/>
    </source>
</evidence>
<dbReference type="InParanoid" id="A0A0C2YLM5"/>